<protein>
    <submittedName>
        <fullName evidence="2">Uncharacterized protein</fullName>
    </submittedName>
</protein>
<accession>A0ABY7DJ96</accession>
<keyword evidence="3" id="KW-1185">Reference proteome</keyword>
<feature type="compositionally biased region" description="Basic residues" evidence="1">
    <location>
        <begin position="11"/>
        <end position="22"/>
    </location>
</feature>
<organism evidence="2 3">
    <name type="scientific">Mya arenaria</name>
    <name type="common">Soft-shell clam</name>
    <dbReference type="NCBI Taxonomy" id="6604"/>
    <lineage>
        <taxon>Eukaryota</taxon>
        <taxon>Metazoa</taxon>
        <taxon>Spiralia</taxon>
        <taxon>Lophotrochozoa</taxon>
        <taxon>Mollusca</taxon>
        <taxon>Bivalvia</taxon>
        <taxon>Autobranchia</taxon>
        <taxon>Heteroconchia</taxon>
        <taxon>Euheterodonta</taxon>
        <taxon>Imparidentia</taxon>
        <taxon>Neoheterodontei</taxon>
        <taxon>Myida</taxon>
        <taxon>Myoidea</taxon>
        <taxon>Myidae</taxon>
        <taxon>Mya</taxon>
    </lineage>
</organism>
<reference evidence="2" key="1">
    <citation type="submission" date="2022-11" db="EMBL/GenBank/DDBJ databases">
        <title>Centuries of genome instability and evolution in soft-shell clam transmissible cancer (bioRxiv).</title>
        <authorList>
            <person name="Hart S.F.M."/>
            <person name="Yonemitsu M.A."/>
            <person name="Giersch R.M."/>
            <person name="Beal B.F."/>
            <person name="Arriagada G."/>
            <person name="Davis B.W."/>
            <person name="Ostrander E.A."/>
            <person name="Goff S.P."/>
            <person name="Metzger M.J."/>
        </authorList>
    </citation>
    <scope>NUCLEOTIDE SEQUENCE</scope>
    <source>
        <strain evidence="2">MELC-2E11</strain>
        <tissue evidence="2">Siphon/mantle</tissue>
    </source>
</reference>
<feature type="compositionally biased region" description="Basic and acidic residues" evidence="1">
    <location>
        <begin position="75"/>
        <end position="85"/>
    </location>
</feature>
<evidence type="ECO:0000313" key="3">
    <source>
        <dbReference type="Proteomes" id="UP001164746"/>
    </source>
</evidence>
<sequence length="222" mass="24655">MRPAVYASVMRNRKPARRRPPRVPHEFTWQRLYKVLGPASLAIGCASIVGAGVYYCCWGVQSPVRSKHSRKHKKTADSSDQHDPLKASSVHAISNDRKKISSPYSSVHDGRPNSTPGTPDQRTSSRHGYGNNRHRTPSRTSLDSQRSHHHSSRHRSSSHSHCNSHSHSPHSPHPHPTAPPPPTYKDNQVAFVNTTAPLAPGETGSVDISIDIETEVPEEKRY</sequence>
<feature type="region of interest" description="Disordered" evidence="1">
    <location>
        <begin position="1"/>
        <end position="22"/>
    </location>
</feature>
<evidence type="ECO:0000313" key="2">
    <source>
        <dbReference type="EMBL" id="WAQ96767.1"/>
    </source>
</evidence>
<dbReference type="Proteomes" id="UP001164746">
    <property type="component" value="Chromosome 2"/>
</dbReference>
<feature type="compositionally biased region" description="Basic residues" evidence="1">
    <location>
        <begin position="147"/>
        <end position="173"/>
    </location>
</feature>
<feature type="compositionally biased region" description="Polar residues" evidence="1">
    <location>
        <begin position="112"/>
        <end position="122"/>
    </location>
</feature>
<feature type="compositionally biased region" description="Pro residues" evidence="1">
    <location>
        <begin position="174"/>
        <end position="183"/>
    </location>
</feature>
<dbReference type="EMBL" id="CP111013">
    <property type="protein sequence ID" value="WAQ96767.1"/>
    <property type="molecule type" value="Genomic_DNA"/>
</dbReference>
<gene>
    <name evidence="2" type="ORF">MAR_029457</name>
</gene>
<feature type="compositionally biased region" description="Basic residues" evidence="1">
    <location>
        <begin position="65"/>
        <end position="74"/>
    </location>
</feature>
<evidence type="ECO:0000256" key="1">
    <source>
        <dbReference type="SAM" id="MobiDB-lite"/>
    </source>
</evidence>
<proteinExistence type="predicted"/>
<feature type="region of interest" description="Disordered" evidence="1">
    <location>
        <begin position="65"/>
        <end position="222"/>
    </location>
</feature>
<name>A0ABY7DJ96_MYAAR</name>